<dbReference type="SUPFAM" id="SSF52467">
    <property type="entry name" value="DHS-like NAD/FAD-binding domain"/>
    <property type="match status" value="1"/>
</dbReference>
<dbReference type="Pfam" id="PF13289">
    <property type="entry name" value="SIR2_2"/>
    <property type="match status" value="1"/>
</dbReference>
<reference evidence="2" key="1">
    <citation type="journal article" date="2019" name="Int. J. Syst. Evol. Microbiol.">
        <title>The Global Catalogue of Microorganisms (GCM) 10K type strain sequencing project: providing services to taxonomists for standard genome sequencing and annotation.</title>
        <authorList>
            <consortium name="The Broad Institute Genomics Platform"/>
            <consortium name="The Broad Institute Genome Sequencing Center for Infectious Disease"/>
            <person name="Wu L."/>
            <person name="Ma J."/>
        </authorList>
    </citation>
    <scope>NUCLEOTIDE SEQUENCE [LARGE SCALE GENOMIC DNA]</scope>
    <source>
        <strain evidence="2">CGMCC 1.19061</strain>
    </source>
</reference>
<name>A0ABV9M2V0_9ENTE</name>
<protein>
    <submittedName>
        <fullName evidence="1">SIR2 family protein</fullName>
    </submittedName>
</protein>
<evidence type="ECO:0000313" key="1">
    <source>
        <dbReference type="EMBL" id="MFC4710152.1"/>
    </source>
</evidence>
<dbReference type="InterPro" id="IPR029035">
    <property type="entry name" value="DHS-like_NAD/FAD-binding_dom"/>
</dbReference>
<dbReference type="EMBL" id="JBHSGT010000040">
    <property type="protein sequence ID" value="MFC4710152.1"/>
    <property type="molecule type" value="Genomic_DNA"/>
</dbReference>
<sequence length="212" mass="24506">MNGSLIDSYIEDIAKRIHDPALHGAASVMIGAGFSKNADIVDDELSAPNWEELAVSMFEALYQKPRDEVEMKKWQIQKIKKTSGKNVLKLAEEYKSIFGRNKLNKFIELNINDDMYIPGELHKKLLSLNWRDVFTTNYDTLLERTIDKINVKFNYKILTSQNDLPGSTHPRIIKLHGSVDYTKHYIICEEDYRTYPIQFAPYQQDFVVSLLG</sequence>
<dbReference type="RefSeq" id="WP_379964800.1">
    <property type="nucleotide sequence ID" value="NZ_JBHSGT010000040.1"/>
</dbReference>
<dbReference type="Proteomes" id="UP001596026">
    <property type="component" value="Unassembled WGS sequence"/>
</dbReference>
<keyword evidence="2" id="KW-1185">Reference proteome</keyword>
<proteinExistence type="predicted"/>
<organism evidence="1 2">
    <name type="scientific">Enterococcus eurekensis</name>
    <dbReference type="NCBI Taxonomy" id="1159753"/>
    <lineage>
        <taxon>Bacteria</taxon>
        <taxon>Bacillati</taxon>
        <taxon>Bacillota</taxon>
        <taxon>Bacilli</taxon>
        <taxon>Lactobacillales</taxon>
        <taxon>Enterococcaceae</taxon>
        <taxon>Enterococcus</taxon>
    </lineage>
</organism>
<accession>A0ABV9M2V0</accession>
<dbReference type="Gene3D" id="3.40.50.1220">
    <property type="entry name" value="TPP-binding domain"/>
    <property type="match status" value="1"/>
</dbReference>
<gene>
    <name evidence="1" type="ORF">ACFO3L_05865</name>
</gene>
<comment type="caution">
    <text evidence="1">The sequence shown here is derived from an EMBL/GenBank/DDBJ whole genome shotgun (WGS) entry which is preliminary data.</text>
</comment>
<evidence type="ECO:0000313" key="2">
    <source>
        <dbReference type="Proteomes" id="UP001596026"/>
    </source>
</evidence>